<keyword evidence="4" id="KW-0393">Immunoglobulin domain</keyword>
<gene>
    <name evidence="8" type="primary">LOC109087728</name>
</gene>
<sequence length="209" mass="23198">MIPSALLLLLFIKSDTLAQSITPQGNKTLAAVGQNVTLSCEYEGAITNLHWYRQYPRSKPEFLAWIYPQGATSNPLPPRIIPKVDKNLVSLEISDAEVTDSALYYCALTPTMTGNSTTVYKNLNNKTSALSGNVITPDKTELFAEEGSNVTLSCSYSSADDLYWYRQYPGSAPEFIELIFDGATNTKKSENKTLLQWEEQIHTDVDSAR</sequence>
<proteinExistence type="predicted"/>
<dbReference type="PANTHER" id="PTHR19367">
    <property type="entry name" value="T-CELL RECEPTOR ALPHA CHAIN V REGION"/>
    <property type="match status" value="1"/>
</dbReference>
<accession>A0A9R0B6J8</accession>
<dbReference type="OrthoDB" id="9803478at2759"/>
<dbReference type="InterPro" id="IPR007110">
    <property type="entry name" value="Ig-like_dom"/>
</dbReference>
<organism evidence="8">
    <name type="scientific">Cyprinus carpio</name>
    <name type="common">Common carp</name>
    <dbReference type="NCBI Taxonomy" id="7962"/>
    <lineage>
        <taxon>Eukaryota</taxon>
        <taxon>Metazoa</taxon>
        <taxon>Chordata</taxon>
        <taxon>Craniata</taxon>
        <taxon>Vertebrata</taxon>
        <taxon>Euteleostomi</taxon>
        <taxon>Actinopterygii</taxon>
        <taxon>Neopterygii</taxon>
        <taxon>Teleostei</taxon>
        <taxon>Ostariophysi</taxon>
        <taxon>Cypriniformes</taxon>
        <taxon>Cyprinidae</taxon>
        <taxon>Cyprininae</taxon>
        <taxon>Cyprinus</taxon>
    </lineage>
</organism>
<dbReference type="InterPro" id="IPR051287">
    <property type="entry name" value="TCR_variable_region"/>
</dbReference>
<evidence type="ECO:0000313" key="8">
    <source>
        <dbReference type="RefSeq" id="XP_042623933.1"/>
    </source>
</evidence>
<dbReference type="AlphaFoldDB" id="A0A9R0B6J8"/>
<keyword evidence="3" id="KW-0675">Receptor</keyword>
<name>A0A9R0B6J8_CYPCA</name>
<evidence type="ECO:0000256" key="2">
    <source>
        <dbReference type="ARBA" id="ARBA00023130"/>
    </source>
</evidence>
<dbReference type="PANTHER" id="PTHR19367:SF18">
    <property type="entry name" value="T CELL RECEPTOR ALPHA VARIABLE 16"/>
    <property type="match status" value="1"/>
</dbReference>
<feature type="chain" id="PRO_5040416372" evidence="6">
    <location>
        <begin position="19"/>
        <end position="209"/>
    </location>
</feature>
<keyword evidence="2" id="KW-1064">Adaptive immunity</keyword>
<dbReference type="Proteomes" id="UP001155660">
    <property type="component" value="Chromosome A2"/>
</dbReference>
<evidence type="ECO:0000256" key="6">
    <source>
        <dbReference type="SAM" id="SignalP"/>
    </source>
</evidence>
<dbReference type="RefSeq" id="XP_042623933.1">
    <property type="nucleotide sequence ID" value="XM_042767999.1"/>
</dbReference>
<dbReference type="SMART" id="SM00406">
    <property type="entry name" value="IGv"/>
    <property type="match status" value="1"/>
</dbReference>
<reference evidence="8" key="1">
    <citation type="submission" date="2025-08" db="UniProtKB">
        <authorList>
            <consortium name="RefSeq"/>
        </authorList>
    </citation>
    <scope>IDENTIFICATION</scope>
    <source>
        <tissue evidence="8">Muscle</tissue>
    </source>
</reference>
<keyword evidence="1 6" id="KW-0732">Signal</keyword>
<dbReference type="GeneID" id="109087728"/>
<evidence type="ECO:0000259" key="7">
    <source>
        <dbReference type="PROSITE" id="PS50835"/>
    </source>
</evidence>
<evidence type="ECO:0000256" key="4">
    <source>
        <dbReference type="ARBA" id="ARBA00023319"/>
    </source>
</evidence>
<dbReference type="GO" id="GO:0042101">
    <property type="term" value="C:T cell receptor complex"/>
    <property type="evidence" value="ECO:0007669"/>
    <property type="project" value="UniProtKB-KW"/>
</dbReference>
<dbReference type="InterPro" id="IPR003599">
    <property type="entry name" value="Ig_sub"/>
</dbReference>
<dbReference type="CDD" id="cd00099">
    <property type="entry name" value="IgV"/>
    <property type="match status" value="1"/>
</dbReference>
<evidence type="ECO:0000256" key="1">
    <source>
        <dbReference type="ARBA" id="ARBA00022729"/>
    </source>
</evidence>
<keyword evidence="5" id="KW-1279">T cell receptor</keyword>
<protein>
    <submittedName>
        <fullName evidence="8">Uncharacterized protein LOC109087728</fullName>
    </submittedName>
</protein>
<evidence type="ECO:0000256" key="3">
    <source>
        <dbReference type="ARBA" id="ARBA00023170"/>
    </source>
</evidence>
<dbReference type="KEGG" id="ccar:109087728"/>
<feature type="domain" description="Ig-like" evidence="7">
    <location>
        <begin position="3"/>
        <end position="124"/>
    </location>
</feature>
<dbReference type="PROSITE" id="PS50835">
    <property type="entry name" value="IG_LIKE"/>
    <property type="match status" value="1"/>
</dbReference>
<dbReference type="SMART" id="SM00409">
    <property type="entry name" value="IG"/>
    <property type="match status" value="1"/>
</dbReference>
<evidence type="ECO:0000256" key="5">
    <source>
        <dbReference type="ARBA" id="ARBA00043266"/>
    </source>
</evidence>
<feature type="signal peptide" evidence="6">
    <location>
        <begin position="1"/>
        <end position="18"/>
    </location>
</feature>
<keyword evidence="5" id="KW-0391">Immunity</keyword>
<dbReference type="GO" id="GO:0002250">
    <property type="term" value="P:adaptive immune response"/>
    <property type="evidence" value="ECO:0007669"/>
    <property type="project" value="UniProtKB-KW"/>
</dbReference>
<dbReference type="InterPro" id="IPR013106">
    <property type="entry name" value="Ig_V-set"/>
</dbReference>
<dbReference type="Pfam" id="PF07686">
    <property type="entry name" value="V-set"/>
    <property type="match status" value="2"/>
</dbReference>